<reference evidence="3 4" key="1">
    <citation type="submission" date="2016-07" db="EMBL/GenBank/DDBJ databases">
        <title>Pervasive Adenine N6-methylation of Active Genes in Fungi.</title>
        <authorList>
            <consortium name="DOE Joint Genome Institute"/>
            <person name="Mondo S.J."/>
            <person name="Dannebaum R.O."/>
            <person name="Kuo R.C."/>
            <person name="Labutti K."/>
            <person name="Haridas S."/>
            <person name="Kuo A."/>
            <person name="Salamov A."/>
            <person name="Ahrendt S.R."/>
            <person name="Lipzen A."/>
            <person name="Sullivan W."/>
            <person name="Andreopoulos W.B."/>
            <person name="Clum A."/>
            <person name="Lindquist E."/>
            <person name="Daum C."/>
            <person name="Ramamoorthy G.K."/>
            <person name="Gryganskyi A."/>
            <person name="Culley D."/>
            <person name="Magnuson J.K."/>
            <person name="James T.Y."/>
            <person name="O'Malley M.A."/>
            <person name="Stajich J.E."/>
            <person name="Spatafora J.W."/>
            <person name="Visel A."/>
            <person name="Grigoriev I.V."/>
        </authorList>
    </citation>
    <scope>NUCLEOTIDE SEQUENCE [LARGE SCALE GENOMIC DNA]</scope>
    <source>
        <strain evidence="3 4">NRRL 3301</strain>
    </source>
</reference>
<accession>A0A1X2GE79</accession>
<dbReference type="OrthoDB" id="2258292at2759"/>
<feature type="coiled-coil region" evidence="1">
    <location>
        <begin position="96"/>
        <end position="130"/>
    </location>
</feature>
<feature type="region of interest" description="Disordered" evidence="2">
    <location>
        <begin position="397"/>
        <end position="442"/>
    </location>
</feature>
<organism evidence="3 4">
    <name type="scientific">Hesseltinella vesiculosa</name>
    <dbReference type="NCBI Taxonomy" id="101127"/>
    <lineage>
        <taxon>Eukaryota</taxon>
        <taxon>Fungi</taxon>
        <taxon>Fungi incertae sedis</taxon>
        <taxon>Mucoromycota</taxon>
        <taxon>Mucoromycotina</taxon>
        <taxon>Mucoromycetes</taxon>
        <taxon>Mucorales</taxon>
        <taxon>Cunninghamellaceae</taxon>
        <taxon>Hesseltinella</taxon>
    </lineage>
</organism>
<comment type="caution">
    <text evidence="3">The sequence shown here is derived from an EMBL/GenBank/DDBJ whole genome shotgun (WGS) entry which is preliminary data.</text>
</comment>
<dbReference type="Proteomes" id="UP000242146">
    <property type="component" value="Unassembled WGS sequence"/>
</dbReference>
<proteinExistence type="predicted"/>
<sequence>MATTDDPHCPPPLISEPHSFQDQFIHLLKEITKLQWVRESLPVQSKYYEGMKQRYARESHLKALLEKQLQDFRKKQDASSLAMLRRNSNDKNESSYADLIDRLRRCEAKLEDVETQMQSASTMLQDLHANKHKLDVLCMELHMLYDQIIADSQDDGSQIVERHLKQEVIQFAADIPRIQAEIDSHTKAQRKLYQARERMETAMMSLPGASTFLDRQALASHRSPSHLFGKSGVLTAVVDVTVPSLKDAERLASEAYGLVEEASKLCPDVPVIPSSNFSRDDNVMNILTAYRGYRLKIETILRTQLNPRLSKLQSQLAMTKYHYEQKTIEWIDQQITILETLLRQNGCLENVNLDQEISVLRMGSNAAMAAVSAETSSGRITVDDALEVLQSPTHVERNGYLPQYSADDTATPSSSTSILTGLHQPLPDYSPQQESDDPPGYI</sequence>
<dbReference type="AlphaFoldDB" id="A0A1X2GE79"/>
<protein>
    <submittedName>
        <fullName evidence="3">Uncharacterized protein</fullName>
    </submittedName>
</protein>
<evidence type="ECO:0000313" key="3">
    <source>
        <dbReference type="EMBL" id="ORX51717.1"/>
    </source>
</evidence>
<evidence type="ECO:0000256" key="1">
    <source>
        <dbReference type="SAM" id="Coils"/>
    </source>
</evidence>
<evidence type="ECO:0000313" key="4">
    <source>
        <dbReference type="Proteomes" id="UP000242146"/>
    </source>
</evidence>
<name>A0A1X2GE79_9FUNG</name>
<keyword evidence="1" id="KW-0175">Coiled coil</keyword>
<feature type="compositionally biased region" description="Low complexity" evidence="2">
    <location>
        <begin position="405"/>
        <end position="417"/>
    </location>
</feature>
<keyword evidence="4" id="KW-1185">Reference proteome</keyword>
<dbReference type="EMBL" id="MCGT01000020">
    <property type="protein sequence ID" value="ORX51717.1"/>
    <property type="molecule type" value="Genomic_DNA"/>
</dbReference>
<evidence type="ECO:0000256" key="2">
    <source>
        <dbReference type="SAM" id="MobiDB-lite"/>
    </source>
</evidence>
<gene>
    <name evidence="3" type="ORF">DM01DRAFT_1408654</name>
</gene>